<feature type="compositionally biased region" description="Basic and acidic residues" evidence="1">
    <location>
        <begin position="128"/>
        <end position="139"/>
    </location>
</feature>
<feature type="region of interest" description="Disordered" evidence="1">
    <location>
        <begin position="33"/>
        <end position="108"/>
    </location>
</feature>
<feature type="compositionally biased region" description="Low complexity" evidence="1">
    <location>
        <begin position="140"/>
        <end position="150"/>
    </location>
</feature>
<dbReference type="AlphaFoldDB" id="A0A9W8DVZ5"/>
<sequence>MSTAAEARRLRKERILKKGNDRLNRIKSTYNEALTTQDAGASLQIPSSNTQNENIESTTRDTTPSKENTDNDSQDYLRASPAPTPRRRVGNLARKAKETPKVADSKDKNAAIKSIDELLQKPLNISNSDEKGGKNDVRVSQKSSKQPPSKGAVKSPDDDKLSPRTKALLESLDKDNIGHKTSAYGHNTLSNMSQSTQLSIAGLTKVVFQLFPTLSLMGYTIWKERNYSKTVNGWRTRQKLADLLVEKPDPALEEWAPGSYPI</sequence>
<proteinExistence type="predicted"/>
<evidence type="ECO:0000256" key="1">
    <source>
        <dbReference type="SAM" id="MobiDB-lite"/>
    </source>
</evidence>
<evidence type="ECO:0000313" key="2">
    <source>
        <dbReference type="EMBL" id="KAJ1920148.1"/>
    </source>
</evidence>
<accession>A0A9W8DVZ5</accession>
<comment type="caution">
    <text evidence="2">The sequence shown here is derived from an EMBL/GenBank/DDBJ whole genome shotgun (WGS) entry which is preliminary data.</text>
</comment>
<feature type="compositionally biased region" description="Basic and acidic residues" evidence="1">
    <location>
        <begin position="95"/>
        <end position="108"/>
    </location>
</feature>
<name>A0A9W8DVZ5_9FUNG</name>
<dbReference type="OrthoDB" id="5583434at2759"/>
<dbReference type="Proteomes" id="UP001150538">
    <property type="component" value="Unassembled WGS sequence"/>
</dbReference>
<feature type="region of interest" description="Disordered" evidence="1">
    <location>
        <begin position="123"/>
        <end position="163"/>
    </location>
</feature>
<dbReference type="EMBL" id="JANBPU010000017">
    <property type="protein sequence ID" value="KAJ1920148.1"/>
    <property type="molecule type" value="Genomic_DNA"/>
</dbReference>
<evidence type="ECO:0000313" key="3">
    <source>
        <dbReference type="Proteomes" id="UP001150538"/>
    </source>
</evidence>
<keyword evidence="3" id="KW-1185">Reference proteome</keyword>
<organism evidence="2 3">
    <name type="scientific">Mycoemilia scoparia</name>
    <dbReference type="NCBI Taxonomy" id="417184"/>
    <lineage>
        <taxon>Eukaryota</taxon>
        <taxon>Fungi</taxon>
        <taxon>Fungi incertae sedis</taxon>
        <taxon>Zoopagomycota</taxon>
        <taxon>Kickxellomycotina</taxon>
        <taxon>Kickxellomycetes</taxon>
        <taxon>Kickxellales</taxon>
        <taxon>Kickxellaceae</taxon>
        <taxon>Mycoemilia</taxon>
    </lineage>
</organism>
<feature type="compositionally biased region" description="Polar residues" evidence="1">
    <location>
        <begin position="33"/>
        <end position="62"/>
    </location>
</feature>
<reference evidence="2" key="1">
    <citation type="submission" date="2022-07" db="EMBL/GenBank/DDBJ databases">
        <title>Phylogenomic reconstructions and comparative analyses of Kickxellomycotina fungi.</title>
        <authorList>
            <person name="Reynolds N.K."/>
            <person name="Stajich J.E."/>
            <person name="Barry K."/>
            <person name="Grigoriev I.V."/>
            <person name="Crous P."/>
            <person name="Smith M.E."/>
        </authorList>
    </citation>
    <scope>NUCLEOTIDE SEQUENCE</scope>
    <source>
        <strain evidence="2">NBRC 100468</strain>
    </source>
</reference>
<gene>
    <name evidence="2" type="ORF">H4219_001521</name>
</gene>
<protein>
    <submittedName>
        <fullName evidence="2">Uncharacterized protein</fullName>
    </submittedName>
</protein>